<keyword evidence="3 5" id="KW-0238">DNA-binding</keyword>
<dbReference type="OrthoDB" id="329481at2"/>
<dbReference type="Pfam" id="PF00440">
    <property type="entry name" value="TetR_N"/>
    <property type="match status" value="1"/>
</dbReference>
<evidence type="ECO:0000256" key="4">
    <source>
        <dbReference type="ARBA" id="ARBA00023163"/>
    </source>
</evidence>
<accession>A0A6I3M2F7</accession>
<name>A0A6I3M2F7_9MICO</name>
<dbReference type="PRINTS" id="PR00400">
    <property type="entry name" value="TETREPRESSOR"/>
</dbReference>
<dbReference type="InterPro" id="IPR050109">
    <property type="entry name" value="HTH-type_TetR-like_transc_reg"/>
</dbReference>
<evidence type="ECO:0000313" key="7">
    <source>
        <dbReference type="EMBL" id="MTH67415.1"/>
    </source>
</evidence>
<dbReference type="InterPro" id="IPR001647">
    <property type="entry name" value="HTH_TetR"/>
</dbReference>
<organism evidence="7 8">
    <name type="scientific">Agromyces bracchium</name>
    <dbReference type="NCBI Taxonomy" id="88376"/>
    <lineage>
        <taxon>Bacteria</taxon>
        <taxon>Bacillati</taxon>
        <taxon>Actinomycetota</taxon>
        <taxon>Actinomycetes</taxon>
        <taxon>Micrococcales</taxon>
        <taxon>Microbacteriaceae</taxon>
        <taxon>Agromyces</taxon>
    </lineage>
</organism>
<dbReference type="Gene3D" id="1.10.10.60">
    <property type="entry name" value="Homeodomain-like"/>
    <property type="match status" value="1"/>
</dbReference>
<dbReference type="RefSeq" id="WP_155050532.1">
    <property type="nucleotide sequence ID" value="NZ_BAAAIB010000003.1"/>
</dbReference>
<dbReference type="GO" id="GO:0045892">
    <property type="term" value="P:negative regulation of DNA-templated transcription"/>
    <property type="evidence" value="ECO:0007669"/>
    <property type="project" value="InterPro"/>
</dbReference>
<dbReference type="Pfam" id="PF02909">
    <property type="entry name" value="TetR_C_1"/>
    <property type="match status" value="1"/>
</dbReference>
<evidence type="ECO:0000256" key="5">
    <source>
        <dbReference type="PROSITE-ProRule" id="PRU00335"/>
    </source>
</evidence>
<keyword evidence="4" id="KW-0804">Transcription</keyword>
<dbReference type="PROSITE" id="PS50977">
    <property type="entry name" value="HTH_TETR_2"/>
    <property type="match status" value="1"/>
</dbReference>
<dbReference type="InterPro" id="IPR036271">
    <property type="entry name" value="Tet_transcr_reg_TetR-rel_C_sf"/>
</dbReference>
<evidence type="ECO:0000256" key="3">
    <source>
        <dbReference type="ARBA" id="ARBA00023125"/>
    </source>
</evidence>
<dbReference type="PRINTS" id="PR00455">
    <property type="entry name" value="HTHTETR"/>
</dbReference>
<evidence type="ECO:0000259" key="6">
    <source>
        <dbReference type="PROSITE" id="PS50977"/>
    </source>
</evidence>
<gene>
    <name evidence="7" type="ORF">GJ743_03390</name>
</gene>
<dbReference type="GO" id="GO:0046677">
    <property type="term" value="P:response to antibiotic"/>
    <property type="evidence" value="ECO:0007669"/>
    <property type="project" value="InterPro"/>
</dbReference>
<dbReference type="AlphaFoldDB" id="A0A6I3M2F7"/>
<protein>
    <submittedName>
        <fullName evidence="7">TetR family transcriptional regulator</fullName>
    </submittedName>
</protein>
<dbReference type="SUPFAM" id="SSF46689">
    <property type="entry name" value="Homeodomain-like"/>
    <property type="match status" value="1"/>
</dbReference>
<keyword evidence="1" id="KW-0678">Repressor</keyword>
<dbReference type="InterPro" id="IPR003012">
    <property type="entry name" value="Tet_transcr_reg_TetR"/>
</dbReference>
<keyword evidence="8" id="KW-1185">Reference proteome</keyword>
<dbReference type="PANTHER" id="PTHR30055:SF151">
    <property type="entry name" value="TRANSCRIPTIONAL REGULATORY PROTEIN"/>
    <property type="match status" value="1"/>
</dbReference>
<dbReference type="GO" id="GO:0003700">
    <property type="term" value="F:DNA-binding transcription factor activity"/>
    <property type="evidence" value="ECO:0007669"/>
    <property type="project" value="TreeGrafter"/>
</dbReference>
<sequence>MGPRAAETRTRTPLTRERVLQAASDLADRDGLEALTMRALADSLGVEAMSIYYHLPNKDAILDGVVELTFAEVATEAQGQGAGGSPADAAGWAAAVRERILGARRVLLRHPWAPVVIDQRKSFSPAMVRHVDGIVGIMREAGMSHDLIHHSLHAIGNRIYGYVQELSDDGQAPPPGQLEQMQSFAPNLAAMLAEVAHVDPESTLGWCDDQVEFEFGLDLLLEGIERRRVTEAAA</sequence>
<dbReference type="Gene3D" id="1.10.357.10">
    <property type="entry name" value="Tetracycline Repressor, domain 2"/>
    <property type="match status" value="1"/>
</dbReference>
<feature type="domain" description="HTH tetR-type" evidence="6">
    <location>
        <begin position="13"/>
        <end position="73"/>
    </location>
</feature>
<dbReference type="Proteomes" id="UP000433071">
    <property type="component" value="Unassembled WGS sequence"/>
</dbReference>
<dbReference type="InterPro" id="IPR004111">
    <property type="entry name" value="Repressor_TetR_C"/>
</dbReference>
<comment type="caution">
    <text evidence="7">The sequence shown here is derived from an EMBL/GenBank/DDBJ whole genome shotgun (WGS) entry which is preliminary data.</text>
</comment>
<dbReference type="InterPro" id="IPR009057">
    <property type="entry name" value="Homeodomain-like_sf"/>
</dbReference>
<evidence type="ECO:0000256" key="2">
    <source>
        <dbReference type="ARBA" id="ARBA00023015"/>
    </source>
</evidence>
<dbReference type="SUPFAM" id="SSF48498">
    <property type="entry name" value="Tetracyclin repressor-like, C-terminal domain"/>
    <property type="match status" value="1"/>
</dbReference>
<dbReference type="EMBL" id="WMLB01000010">
    <property type="protein sequence ID" value="MTH67415.1"/>
    <property type="molecule type" value="Genomic_DNA"/>
</dbReference>
<feature type="DNA-binding region" description="H-T-H motif" evidence="5">
    <location>
        <begin position="36"/>
        <end position="55"/>
    </location>
</feature>
<dbReference type="GO" id="GO:0000976">
    <property type="term" value="F:transcription cis-regulatory region binding"/>
    <property type="evidence" value="ECO:0007669"/>
    <property type="project" value="TreeGrafter"/>
</dbReference>
<evidence type="ECO:0000256" key="1">
    <source>
        <dbReference type="ARBA" id="ARBA00022491"/>
    </source>
</evidence>
<reference evidence="7 8" key="1">
    <citation type="submission" date="2019-11" db="EMBL/GenBank/DDBJ databases">
        <title>Agromyces kandeliae sp. nov., isolated from mangrove soil.</title>
        <authorList>
            <person name="Wang R."/>
        </authorList>
    </citation>
    <scope>NUCLEOTIDE SEQUENCE [LARGE SCALE GENOMIC DNA]</scope>
    <source>
        <strain evidence="7 8">JCM 11433</strain>
    </source>
</reference>
<proteinExistence type="predicted"/>
<dbReference type="PANTHER" id="PTHR30055">
    <property type="entry name" value="HTH-TYPE TRANSCRIPTIONAL REGULATOR RUTR"/>
    <property type="match status" value="1"/>
</dbReference>
<keyword evidence="2" id="KW-0805">Transcription regulation</keyword>
<evidence type="ECO:0000313" key="8">
    <source>
        <dbReference type="Proteomes" id="UP000433071"/>
    </source>
</evidence>